<dbReference type="Gene3D" id="3.40.50.720">
    <property type="entry name" value="NAD(P)-binding Rossmann-like Domain"/>
    <property type="match status" value="1"/>
</dbReference>
<evidence type="ECO:0000259" key="1">
    <source>
        <dbReference type="Pfam" id="PF01370"/>
    </source>
</evidence>
<proteinExistence type="predicted"/>
<evidence type="ECO:0000313" key="3">
    <source>
        <dbReference type="Proteomes" id="UP000184236"/>
    </source>
</evidence>
<dbReference type="SUPFAM" id="SSF51735">
    <property type="entry name" value="NAD(P)-binding Rossmann-fold domains"/>
    <property type="match status" value="1"/>
</dbReference>
<dbReference type="STRING" id="1302685.SAMN05444408_103170"/>
<evidence type="ECO:0000313" key="2">
    <source>
        <dbReference type="EMBL" id="SHE69762.1"/>
    </source>
</evidence>
<name>A0A1M4VLQ2_9FLAO</name>
<dbReference type="OrthoDB" id="1247029at2"/>
<sequence>MIIGNGIMANALQFYDKEDIVFFASGVSNSLENKLSEFERETSLLKSVISHNPDKKLVYFSTCSIYDPTKTESHYVIHKLNIEKLIAERCRNFIIFRVGNAVGRGGNPNTLINFLKKSILSENKLMLHNNARRILIGTDDIASFINRYLKNFSNEIVNLAYPYQFTLYEILSQLEKHLGRKAYYEIIEEGSFYTIEFNSYTEDFFSEIPPEEYLKKLCSSYL</sequence>
<dbReference type="RefSeq" id="WP_072883857.1">
    <property type="nucleotide sequence ID" value="NZ_FQVO01000003.1"/>
</dbReference>
<feature type="domain" description="NAD-dependent epimerase/dehydratase" evidence="1">
    <location>
        <begin position="38"/>
        <end position="160"/>
    </location>
</feature>
<dbReference type="Pfam" id="PF01370">
    <property type="entry name" value="Epimerase"/>
    <property type="match status" value="1"/>
</dbReference>
<gene>
    <name evidence="2" type="ORF">SAMN05444408_103170</name>
</gene>
<reference evidence="3" key="1">
    <citation type="submission" date="2016-11" db="EMBL/GenBank/DDBJ databases">
        <authorList>
            <person name="Varghese N."/>
            <person name="Submissions S."/>
        </authorList>
    </citation>
    <scope>NUCLEOTIDE SEQUENCE [LARGE SCALE GENOMIC DNA]</scope>
    <source>
        <strain evidence="3">DSM 26898</strain>
    </source>
</reference>
<organism evidence="2 3">
    <name type="scientific">Chryseobacterium takakiae</name>
    <dbReference type="NCBI Taxonomy" id="1302685"/>
    <lineage>
        <taxon>Bacteria</taxon>
        <taxon>Pseudomonadati</taxon>
        <taxon>Bacteroidota</taxon>
        <taxon>Flavobacteriia</taxon>
        <taxon>Flavobacteriales</taxon>
        <taxon>Weeksellaceae</taxon>
        <taxon>Chryseobacterium group</taxon>
        <taxon>Chryseobacterium</taxon>
    </lineage>
</organism>
<dbReference type="InterPro" id="IPR001509">
    <property type="entry name" value="Epimerase_deHydtase"/>
</dbReference>
<dbReference type="EMBL" id="FQVO01000003">
    <property type="protein sequence ID" value="SHE69762.1"/>
    <property type="molecule type" value="Genomic_DNA"/>
</dbReference>
<accession>A0A1M4VLQ2</accession>
<keyword evidence="3" id="KW-1185">Reference proteome</keyword>
<dbReference type="Proteomes" id="UP000184236">
    <property type="component" value="Unassembled WGS sequence"/>
</dbReference>
<protein>
    <submittedName>
        <fullName evidence="2">Nucleoside-diphosphate-sugar epimerase</fullName>
    </submittedName>
</protein>
<dbReference type="InterPro" id="IPR036291">
    <property type="entry name" value="NAD(P)-bd_dom_sf"/>
</dbReference>
<dbReference type="AlphaFoldDB" id="A0A1M4VLQ2"/>